<keyword evidence="6 9" id="KW-0560">Oxidoreductase</keyword>
<evidence type="ECO:0000259" key="11">
    <source>
        <dbReference type="Pfam" id="PF08546"/>
    </source>
</evidence>
<dbReference type="InterPro" id="IPR013752">
    <property type="entry name" value="KPA_reductase"/>
</dbReference>
<keyword evidence="5 9" id="KW-0521">NADP</keyword>
<evidence type="ECO:0000313" key="12">
    <source>
        <dbReference type="EMBL" id="HDL60515.1"/>
    </source>
</evidence>
<evidence type="ECO:0000256" key="9">
    <source>
        <dbReference type="RuleBase" id="RU362068"/>
    </source>
</evidence>
<dbReference type="UniPathway" id="UPA00028">
    <property type="reaction ID" value="UER00004"/>
</dbReference>
<dbReference type="FunFam" id="1.10.1040.10:FF:000017">
    <property type="entry name" value="2-dehydropantoate 2-reductase"/>
    <property type="match status" value="1"/>
</dbReference>
<dbReference type="SUPFAM" id="SSF51735">
    <property type="entry name" value="NAD(P)-binding Rossmann-fold domains"/>
    <property type="match status" value="1"/>
</dbReference>
<dbReference type="PANTHER" id="PTHR43765:SF2">
    <property type="entry name" value="2-DEHYDROPANTOATE 2-REDUCTASE"/>
    <property type="match status" value="1"/>
</dbReference>
<dbReference type="InterPro" id="IPR013332">
    <property type="entry name" value="KPR_N"/>
</dbReference>
<dbReference type="Gene3D" id="1.10.1040.10">
    <property type="entry name" value="N-(1-d-carboxylethyl)-l-norvaline Dehydrogenase, domain 2"/>
    <property type="match status" value="1"/>
</dbReference>
<protein>
    <recommendedName>
        <fullName evidence="4 9">2-dehydropantoate 2-reductase</fullName>
        <ecNumber evidence="3 9">1.1.1.169</ecNumber>
    </recommendedName>
    <alternativeName>
        <fullName evidence="7 9">Ketopantoate reductase</fullName>
    </alternativeName>
</protein>
<reference evidence="12" key="1">
    <citation type="journal article" date="2020" name="mSystems">
        <title>Genome- and Community-Level Interaction Insights into Carbon Utilization and Element Cycling Functions of Hydrothermarchaeota in Hydrothermal Sediment.</title>
        <authorList>
            <person name="Zhou Z."/>
            <person name="Liu Y."/>
            <person name="Xu W."/>
            <person name="Pan J."/>
            <person name="Luo Z.H."/>
            <person name="Li M."/>
        </authorList>
    </citation>
    <scope>NUCLEOTIDE SEQUENCE [LARGE SCALE GENOMIC DNA]</scope>
    <source>
        <strain evidence="12">HyVt-28</strain>
    </source>
</reference>
<evidence type="ECO:0000256" key="3">
    <source>
        <dbReference type="ARBA" id="ARBA00013014"/>
    </source>
</evidence>
<dbReference type="Pfam" id="PF08546">
    <property type="entry name" value="ApbA_C"/>
    <property type="match status" value="1"/>
</dbReference>
<dbReference type="GO" id="GO:0005737">
    <property type="term" value="C:cytoplasm"/>
    <property type="evidence" value="ECO:0007669"/>
    <property type="project" value="TreeGrafter"/>
</dbReference>
<comment type="similarity">
    <text evidence="2 9">Belongs to the ketopantoate reductase family.</text>
</comment>
<comment type="catalytic activity">
    <reaction evidence="8 9">
        <text>(R)-pantoate + NADP(+) = 2-dehydropantoate + NADPH + H(+)</text>
        <dbReference type="Rhea" id="RHEA:16233"/>
        <dbReference type="ChEBI" id="CHEBI:11561"/>
        <dbReference type="ChEBI" id="CHEBI:15378"/>
        <dbReference type="ChEBI" id="CHEBI:15980"/>
        <dbReference type="ChEBI" id="CHEBI:57783"/>
        <dbReference type="ChEBI" id="CHEBI:58349"/>
        <dbReference type="EC" id="1.1.1.169"/>
    </reaction>
</comment>
<dbReference type="InterPro" id="IPR050838">
    <property type="entry name" value="Ketopantoate_reductase"/>
</dbReference>
<sequence length="305" mass="34579">MKYLIIGAGSIGSLLGVKLALAGNKVEFVVKKRNSKRQIENNGIILFEGDKKFLLKTKTYLWDNLRHLEADYVIVAVKSHHATTILPKLKEIIYTTSKIVTIQNGITPHIIASDLFEDRHIIISLKEAAYKFDVNKVRHAGSGVNTLTSFNAPRNVMEEFAEQLAPAGIRTQIKNDAMEVLYRKLAINCIINPLTALFSIKNGKLVKFLNSYLVNSMISEILEVFEEEGVSISKDEIMDNLINIIKDTRENKSSMLQDIEWKRKTEIEFLTGYILERAAEYGVNTPSNRIIYELIKQLEVVRGTH</sequence>
<dbReference type="InterPro" id="IPR036291">
    <property type="entry name" value="NAD(P)-bd_dom_sf"/>
</dbReference>
<evidence type="ECO:0000256" key="1">
    <source>
        <dbReference type="ARBA" id="ARBA00004994"/>
    </source>
</evidence>
<evidence type="ECO:0000259" key="10">
    <source>
        <dbReference type="Pfam" id="PF02558"/>
    </source>
</evidence>
<keyword evidence="9" id="KW-0566">Pantothenate biosynthesis</keyword>
<comment type="function">
    <text evidence="9">Catalyzes the NADPH-dependent reduction of ketopantoate into pantoic acid.</text>
</comment>
<dbReference type="EC" id="1.1.1.169" evidence="3 9"/>
<feature type="domain" description="Ketopantoate reductase N-terminal" evidence="10">
    <location>
        <begin position="3"/>
        <end position="148"/>
    </location>
</feature>
<feature type="domain" description="Ketopantoate reductase C-terminal" evidence="11">
    <location>
        <begin position="177"/>
        <end position="299"/>
    </location>
</feature>
<dbReference type="EMBL" id="DRDR01000154">
    <property type="protein sequence ID" value="HDL60515.1"/>
    <property type="molecule type" value="Genomic_DNA"/>
</dbReference>
<evidence type="ECO:0000256" key="4">
    <source>
        <dbReference type="ARBA" id="ARBA00019465"/>
    </source>
</evidence>
<evidence type="ECO:0000256" key="2">
    <source>
        <dbReference type="ARBA" id="ARBA00007870"/>
    </source>
</evidence>
<dbReference type="InterPro" id="IPR013328">
    <property type="entry name" value="6PGD_dom2"/>
</dbReference>
<evidence type="ECO:0000256" key="6">
    <source>
        <dbReference type="ARBA" id="ARBA00023002"/>
    </source>
</evidence>
<evidence type="ECO:0000256" key="7">
    <source>
        <dbReference type="ARBA" id="ARBA00032024"/>
    </source>
</evidence>
<dbReference type="GO" id="GO:0008677">
    <property type="term" value="F:2-dehydropantoate 2-reductase activity"/>
    <property type="evidence" value="ECO:0007669"/>
    <property type="project" value="UniProtKB-EC"/>
</dbReference>
<comment type="caution">
    <text evidence="12">The sequence shown here is derived from an EMBL/GenBank/DDBJ whole genome shotgun (WGS) entry which is preliminary data.</text>
</comment>
<dbReference type="Gene3D" id="3.40.50.720">
    <property type="entry name" value="NAD(P)-binding Rossmann-like Domain"/>
    <property type="match status" value="1"/>
</dbReference>
<dbReference type="SUPFAM" id="SSF48179">
    <property type="entry name" value="6-phosphogluconate dehydrogenase C-terminal domain-like"/>
    <property type="match status" value="1"/>
</dbReference>
<dbReference type="GO" id="GO:0050661">
    <property type="term" value="F:NADP binding"/>
    <property type="evidence" value="ECO:0007669"/>
    <property type="project" value="TreeGrafter"/>
</dbReference>
<name>A0A7V0Q7K7_UNCW3</name>
<organism evidence="12">
    <name type="scientific">candidate division WOR-3 bacterium</name>
    <dbReference type="NCBI Taxonomy" id="2052148"/>
    <lineage>
        <taxon>Bacteria</taxon>
        <taxon>Bacteria division WOR-3</taxon>
    </lineage>
</organism>
<gene>
    <name evidence="12" type="ORF">ENH14_03560</name>
</gene>
<dbReference type="GO" id="GO:0015940">
    <property type="term" value="P:pantothenate biosynthetic process"/>
    <property type="evidence" value="ECO:0007669"/>
    <property type="project" value="UniProtKB-UniPathway"/>
</dbReference>
<dbReference type="NCBIfam" id="TIGR00745">
    <property type="entry name" value="apbA_panE"/>
    <property type="match status" value="1"/>
</dbReference>
<evidence type="ECO:0000256" key="8">
    <source>
        <dbReference type="ARBA" id="ARBA00048793"/>
    </source>
</evidence>
<proteinExistence type="inferred from homology"/>
<dbReference type="AlphaFoldDB" id="A0A7V0Q7K7"/>
<evidence type="ECO:0000256" key="5">
    <source>
        <dbReference type="ARBA" id="ARBA00022857"/>
    </source>
</evidence>
<dbReference type="PANTHER" id="PTHR43765">
    <property type="entry name" value="2-DEHYDROPANTOATE 2-REDUCTASE-RELATED"/>
    <property type="match status" value="1"/>
</dbReference>
<dbReference type="InterPro" id="IPR003710">
    <property type="entry name" value="ApbA"/>
</dbReference>
<dbReference type="Pfam" id="PF02558">
    <property type="entry name" value="ApbA"/>
    <property type="match status" value="1"/>
</dbReference>
<dbReference type="Proteomes" id="UP000886381">
    <property type="component" value="Unassembled WGS sequence"/>
</dbReference>
<comment type="pathway">
    <text evidence="1 9">Cofactor biosynthesis; (R)-pantothenate biosynthesis; (R)-pantoate from 3-methyl-2-oxobutanoate: step 2/2.</text>
</comment>
<accession>A0A7V0Q7K7</accession>
<dbReference type="InterPro" id="IPR008927">
    <property type="entry name" value="6-PGluconate_DH-like_C_sf"/>
</dbReference>